<dbReference type="GeneID" id="87832514"/>
<dbReference type="Proteomes" id="UP001302602">
    <property type="component" value="Unassembled WGS sequence"/>
</dbReference>
<proteinExistence type="predicted"/>
<keyword evidence="2" id="KW-1185">Reference proteome</keyword>
<name>A0AAN6Z181_9PEZI</name>
<comment type="caution">
    <text evidence="1">The sequence shown here is derived from an EMBL/GenBank/DDBJ whole genome shotgun (WGS) entry which is preliminary data.</text>
</comment>
<dbReference type="AlphaFoldDB" id="A0AAN6Z181"/>
<evidence type="ECO:0000313" key="2">
    <source>
        <dbReference type="Proteomes" id="UP001302602"/>
    </source>
</evidence>
<organism evidence="1 2">
    <name type="scientific">Parathielavia appendiculata</name>
    <dbReference type="NCBI Taxonomy" id="2587402"/>
    <lineage>
        <taxon>Eukaryota</taxon>
        <taxon>Fungi</taxon>
        <taxon>Dikarya</taxon>
        <taxon>Ascomycota</taxon>
        <taxon>Pezizomycotina</taxon>
        <taxon>Sordariomycetes</taxon>
        <taxon>Sordariomycetidae</taxon>
        <taxon>Sordariales</taxon>
        <taxon>Chaetomiaceae</taxon>
        <taxon>Parathielavia</taxon>
    </lineage>
</organism>
<sequence length="357" mass="40375">MMASILSAKTGILAKAMQDRLGHDGPGECITSIRCNGREFHIGMSPFFICNSPAVESRYRKYIAAVRDGWEGFNAQEGEHPEDLMDCFHAWLIIAFEPVFLDVAPDVPPFSDPAKIAAGEAHPLLPEYFFPEEYRCRLEQYVKFFYPHEVEVSFEKPDYALSEMPTRALVELDDSGSKTLCFLKAFALFVPDSSVRLERELEAHPRILKSSLAHDARIVRLCAVVSVEEDCRILGLLLTYIDRRRENDGLLLEDHLLHTPIPLRQRWAKQIQETVEQLHGAGLVWGDAKVENELIDKDDDVWPIGFGGGYTDGWGVAKVVEHLSNEEYEPYPDSDDSDEDVIGVFSAVYFIVTGHRN</sequence>
<gene>
    <name evidence="1" type="ORF">N657DRAFT_674368</name>
</gene>
<dbReference type="InterPro" id="IPR011009">
    <property type="entry name" value="Kinase-like_dom_sf"/>
</dbReference>
<accession>A0AAN6Z181</accession>
<dbReference type="Gene3D" id="1.10.510.10">
    <property type="entry name" value="Transferase(Phosphotransferase) domain 1"/>
    <property type="match status" value="1"/>
</dbReference>
<dbReference type="EMBL" id="MU853240">
    <property type="protein sequence ID" value="KAK4120249.1"/>
    <property type="molecule type" value="Genomic_DNA"/>
</dbReference>
<dbReference type="SUPFAM" id="SSF56112">
    <property type="entry name" value="Protein kinase-like (PK-like)"/>
    <property type="match status" value="1"/>
</dbReference>
<reference evidence="1" key="2">
    <citation type="submission" date="2023-05" db="EMBL/GenBank/DDBJ databases">
        <authorList>
            <consortium name="Lawrence Berkeley National Laboratory"/>
            <person name="Steindorff A."/>
            <person name="Hensen N."/>
            <person name="Bonometti L."/>
            <person name="Westerberg I."/>
            <person name="Brannstrom I.O."/>
            <person name="Guillou S."/>
            <person name="Cros-Aarteil S."/>
            <person name="Calhoun S."/>
            <person name="Haridas S."/>
            <person name="Kuo A."/>
            <person name="Mondo S."/>
            <person name="Pangilinan J."/>
            <person name="Riley R."/>
            <person name="Labutti K."/>
            <person name="Andreopoulos B."/>
            <person name="Lipzen A."/>
            <person name="Chen C."/>
            <person name="Yanf M."/>
            <person name="Daum C."/>
            <person name="Ng V."/>
            <person name="Clum A."/>
            <person name="Ohm R."/>
            <person name="Martin F."/>
            <person name="Silar P."/>
            <person name="Natvig D."/>
            <person name="Lalanne C."/>
            <person name="Gautier V."/>
            <person name="Ament-Velasquez S.L."/>
            <person name="Kruys A."/>
            <person name="Hutchinson M.I."/>
            <person name="Powell A.J."/>
            <person name="Barry K."/>
            <person name="Miller A.N."/>
            <person name="Grigoriev I.V."/>
            <person name="Debuchy R."/>
            <person name="Gladieux P."/>
            <person name="Thoren M.H."/>
            <person name="Johannesson H."/>
        </authorList>
    </citation>
    <scope>NUCLEOTIDE SEQUENCE</scope>
    <source>
        <strain evidence="1">CBS 731.68</strain>
    </source>
</reference>
<evidence type="ECO:0008006" key="3">
    <source>
        <dbReference type="Google" id="ProtNLM"/>
    </source>
</evidence>
<reference evidence="1" key="1">
    <citation type="journal article" date="2023" name="Mol. Phylogenet. Evol.">
        <title>Genome-scale phylogeny and comparative genomics of the fungal order Sordariales.</title>
        <authorList>
            <person name="Hensen N."/>
            <person name="Bonometti L."/>
            <person name="Westerberg I."/>
            <person name="Brannstrom I.O."/>
            <person name="Guillou S."/>
            <person name="Cros-Aarteil S."/>
            <person name="Calhoun S."/>
            <person name="Haridas S."/>
            <person name="Kuo A."/>
            <person name="Mondo S."/>
            <person name="Pangilinan J."/>
            <person name="Riley R."/>
            <person name="LaButti K."/>
            <person name="Andreopoulos B."/>
            <person name="Lipzen A."/>
            <person name="Chen C."/>
            <person name="Yan M."/>
            <person name="Daum C."/>
            <person name="Ng V."/>
            <person name="Clum A."/>
            <person name="Steindorff A."/>
            <person name="Ohm R.A."/>
            <person name="Martin F."/>
            <person name="Silar P."/>
            <person name="Natvig D.O."/>
            <person name="Lalanne C."/>
            <person name="Gautier V."/>
            <person name="Ament-Velasquez S.L."/>
            <person name="Kruys A."/>
            <person name="Hutchinson M.I."/>
            <person name="Powell A.J."/>
            <person name="Barry K."/>
            <person name="Miller A.N."/>
            <person name="Grigoriev I.V."/>
            <person name="Debuchy R."/>
            <person name="Gladieux P."/>
            <person name="Hiltunen Thoren M."/>
            <person name="Johannesson H."/>
        </authorList>
    </citation>
    <scope>NUCLEOTIDE SEQUENCE</scope>
    <source>
        <strain evidence="1">CBS 731.68</strain>
    </source>
</reference>
<protein>
    <recommendedName>
        <fullName evidence="3">Protein kinase domain-containing protein</fullName>
    </recommendedName>
</protein>
<dbReference type="RefSeq" id="XP_062644020.1">
    <property type="nucleotide sequence ID" value="XM_062795746.1"/>
</dbReference>
<evidence type="ECO:0000313" key="1">
    <source>
        <dbReference type="EMBL" id="KAK4120249.1"/>
    </source>
</evidence>